<keyword evidence="3" id="KW-0863">Zinc-finger</keyword>
<evidence type="ECO:0000256" key="2">
    <source>
        <dbReference type="ARBA" id="ARBA00022801"/>
    </source>
</evidence>
<evidence type="ECO:0000256" key="1">
    <source>
        <dbReference type="ARBA" id="ARBA00022723"/>
    </source>
</evidence>
<accession>A0A6L2ME47</accession>
<feature type="compositionally biased region" description="Polar residues" evidence="5">
    <location>
        <begin position="644"/>
        <end position="656"/>
    </location>
</feature>
<feature type="domain" description="Integrase catalytic" evidence="7">
    <location>
        <begin position="393"/>
        <end position="498"/>
    </location>
</feature>
<dbReference type="GO" id="GO:0008270">
    <property type="term" value="F:zinc ion binding"/>
    <property type="evidence" value="ECO:0007669"/>
    <property type="project" value="UniProtKB-KW"/>
</dbReference>
<dbReference type="SUPFAM" id="SSF53098">
    <property type="entry name" value="Ribonuclease H-like"/>
    <property type="match status" value="1"/>
</dbReference>
<proteinExistence type="predicted"/>
<gene>
    <name evidence="8" type="ORF">Tci_044234</name>
</gene>
<reference evidence="8" key="1">
    <citation type="journal article" date="2019" name="Sci. Rep.">
        <title>Draft genome of Tanacetum cinerariifolium, the natural source of mosquito coil.</title>
        <authorList>
            <person name="Yamashiro T."/>
            <person name="Shiraishi A."/>
            <person name="Satake H."/>
            <person name="Nakayama K."/>
        </authorList>
    </citation>
    <scope>NUCLEOTIDE SEQUENCE</scope>
</reference>
<keyword evidence="4" id="KW-0175">Coiled coil</keyword>
<dbReference type="EMBL" id="BKCJ010006455">
    <property type="protein sequence ID" value="GEU72256.1"/>
    <property type="molecule type" value="Genomic_DNA"/>
</dbReference>
<dbReference type="SUPFAM" id="SSF57756">
    <property type="entry name" value="Retrovirus zinc finger-like domains"/>
    <property type="match status" value="1"/>
</dbReference>
<dbReference type="Gene3D" id="4.10.60.10">
    <property type="entry name" value="Zinc finger, CCHC-type"/>
    <property type="match status" value="1"/>
</dbReference>
<dbReference type="PROSITE" id="PS50994">
    <property type="entry name" value="INTEGRASE"/>
    <property type="match status" value="1"/>
</dbReference>
<name>A0A6L2ME47_TANCI</name>
<dbReference type="Gene3D" id="3.30.420.10">
    <property type="entry name" value="Ribonuclease H-like superfamily/Ribonuclease H"/>
    <property type="match status" value="1"/>
</dbReference>
<dbReference type="GO" id="GO:0016787">
    <property type="term" value="F:hydrolase activity"/>
    <property type="evidence" value="ECO:0007669"/>
    <property type="project" value="UniProtKB-KW"/>
</dbReference>
<feature type="domain" description="CCHC-type" evidence="6">
    <location>
        <begin position="91"/>
        <end position="106"/>
    </location>
</feature>
<evidence type="ECO:0000256" key="3">
    <source>
        <dbReference type="PROSITE-ProRule" id="PRU00047"/>
    </source>
</evidence>
<keyword evidence="3" id="KW-0862">Zinc</keyword>
<dbReference type="InterPro" id="IPR001878">
    <property type="entry name" value="Znf_CCHC"/>
</dbReference>
<dbReference type="Pfam" id="PF00098">
    <property type="entry name" value="zf-CCHC"/>
    <property type="match status" value="1"/>
</dbReference>
<dbReference type="PANTHER" id="PTHR42648">
    <property type="entry name" value="TRANSPOSASE, PUTATIVE-RELATED"/>
    <property type="match status" value="1"/>
</dbReference>
<organism evidence="8">
    <name type="scientific">Tanacetum cinerariifolium</name>
    <name type="common">Dalmatian daisy</name>
    <name type="synonym">Chrysanthemum cinerariifolium</name>
    <dbReference type="NCBI Taxonomy" id="118510"/>
    <lineage>
        <taxon>Eukaryota</taxon>
        <taxon>Viridiplantae</taxon>
        <taxon>Streptophyta</taxon>
        <taxon>Embryophyta</taxon>
        <taxon>Tracheophyta</taxon>
        <taxon>Spermatophyta</taxon>
        <taxon>Magnoliopsida</taxon>
        <taxon>eudicotyledons</taxon>
        <taxon>Gunneridae</taxon>
        <taxon>Pentapetalae</taxon>
        <taxon>asterids</taxon>
        <taxon>campanulids</taxon>
        <taxon>Asterales</taxon>
        <taxon>Asteraceae</taxon>
        <taxon>Asteroideae</taxon>
        <taxon>Anthemideae</taxon>
        <taxon>Anthemidinae</taxon>
        <taxon>Tanacetum</taxon>
    </lineage>
</organism>
<dbReference type="GO" id="GO:0003676">
    <property type="term" value="F:nucleic acid binding"/>
    <property type="evidence" value="ECO:0007669"/>
    <property type="project" value="InterPro"/>
</dbReference>
<feature type="coiled-coil region" evidence="4">
    <location>
        <begin position="1094"/>
        <end position="1149"/>
    </location>
</feature>
<feature type="region of interest" description="Disordered" evidence="5">
    <location>
        <begin position="621"/>
        <end position="711"/>
    </location>
</feature>
<evidence type="ECO:0000259" key="7">
    <source>
        <dbReference type="PROSITE" id="PS50994"/>
    </source>
</evidence>
<sequence length="1511" mass="169315">MEDSYSHRRNKANIEEHILDDLFNSLRIYEAEVKHSSSPGNPTQNIAFVSSSNTDSTTDSVSAATSVSATGRNSGDNKVTTMAFDMSKVECYNCHKKGHFARECRSPKDTRRTVVTKLQRRHVPVETSTSNALVSQCDGIRSYDWNYQAEDEPTNFALMAISSSSSSDNELSHAKPAQAMSYTTESMAPIIEDWVSDSEDESEPNDPQSAPSFVQTFEHIKLFGHSAQPVEAPILDHIPKPTSSETNDSRKKKNRKTYFVYRGVDHLIKDFPAAVLTKSKPVSVTATRPVSAAVPKIMATKPRHARSLHTKSNSIIRRHKTRSKFSKTSNSSPKVTAAHAKWLVLLRERRENGGNPKGGKITCKGKIKTDETSSILKTFVTGLENQLSLRVNVIRSDNGTEFKNSDLNRFCEIKGIKREFSVPRTPQQNGIADRKNRTLIEAARTMLADSLLPIPFWAEAVNTACYVQNRVLVTKPQNKTLYELLHGRTPSIGFMRPFGCPVTILNTLDSFGKFEGKVDEGFLVGYSVNSKAFRVFNSQTCIVQETLHVNFLENKSNVAGTGPTWLFDIDSLTRTMNYQPVTAGNQSNPSAGFQEEFDAGKIGEEANQKYMLFPVWSTGSINPQNKEGDATFDGKEHDAEKPESTVNLSPSSSALSGEQDDITKKKDKGKSHIDSFTGSDDFNEDFEDYSEDSSNDVSAAGPIVPTAGQNYSNNTNPISVAESKDIVYSDHENVGAEADFNNLESSITVYINKKDERGLVIRNKARLVAQGHIQEEGIDYEEVFTPVTRIEAIRLVLAYASFMRFMVYQMDVKSTYGTIKDEVYVFQPPGFEDLDHPDKVYKVVKLMKDKFQMSLIGELTFFLGLQVKQIQDGIFVNQDKYVAKILKKFGLTEGKLASTHMDTEKHLLKDPDGEDVDVHTYRSMIGSLMYLTSSRPDIMFAFWNTVAVKKSNDVTRIQALVDKKKVVVTEATIRDALHLDDAKGVDCLPNEEIFTTLARMGYEKLSTKLTCYKFFFFSQCDAEEQGNDDTAAEEAVTVVDDVADQSIQSPTPLTPPSEQPQDILSTSQVQSPPPQQQSPPLAQPQSAHFPMSLLQEALDACTALTRRVENLEHDKVAQDLEILKLKTRVKKLERANKVKTMKLRRLRKVGTSQRIESSDDTLIEDVSNQGRVIDESDKDIGAELMNEKEEKETEEVRVNLEDAQLEGRQADIYHIDMDHATKVLKVVAAISETVNAAAGVPAALVSVAAVVPAAVTAASVTPTPVKVDVPSTRRRRGVVIRDPEEESSAKTPTETKSKDKGKGKRRRLNKEAEDVDELKQHLEIVPDEDDNVYTEATPLARKVPVVDYQIIHVDNKPRYKIIRANGTHQLYRSFITMLKNIDRDDLETLWSIVKQRFSSSKPNNFSDEYLLTTLKMMFGRPDGQDNVWKNQRSVYDQALVKSWKLLTSCGVHIISITTTQIILLVERRYPLSKFTLEQMLNVIRLQVEEQSEMSLELIRFIRQQLQEGQHN</sequence>
<dbReference type="InterPro" id="IPR036397">
    <property type="entry name" value="RNaseH_sf"/>
</dbReference>
<evidence type="ECO:0000256" key="5">
    <source>
        <dbReference type="SAM" id="MobiDB-lite"/>
    </source>
</evidence>
<feature type="compositionally biased region" description="Polar residues" evidence="5">
    <location>
        <begin position="36"/>
        <end position="48"/>
    </location>
</feature>
<evidence type="ECO:0000313" key="8">
    <source>
        <dbReference type="EMBL" id="GEU72256.1"/>
    </source>
</evidence>
<feature type="compositionally biased region" description="Basic and acidic residues" evidence="5">
    <location>
        <begin position="626"/>
        <end position="643"/>
    </location>
</feature>
<feature type="region of interest" description="Disordered" evidence="5">
    <location>
        <begin position="34"/>
        <end position="59"/>
    </location>
</feature>
<feature type="compositionally biased region" description="Acidic residues" evidence="5">
    <location>
        <begin position="681"/>
        <end position="694"/>
    </location>
</feature>
<dbReference type="PANTHER" id="PTHR42648:SF32">
    <property type="entry name" value="RIBONUCLEASE H-LIKE DOMAIN, GAG-PRE-INTEGRASE DOMAIN PROTEIN-RELATED"/>
    <property type="match status" value="1"/>
</dbReference>
<feature type="region of interest" description="Disordered" evidence="5">
    <location>
        <begin position="1046"/>
        <end position="1085"/>
    </location>
</feature>
<dbReference type="InterPro" id="IPR013103">
    <property type="entry name" value="RVT_2"/>
</dbReference>
<dbReference type="PROSITE" id="PS50158">
    <property type="entry name" value="ZF_CCHC"/>
    <property type="match status" value="1"/>
</dbReference>
<dbReference type="Pfam" id="PF25597">
    <property type="entry name" value="SH3_retrovirus"/>
    <property type="match status" value="1"/>
</dbReference>
<protein>
    <submittedName>
        <fullName evidence="8">Ribonuclease H-like domain-containing protein</fullName>
    </submittedName>
</protein>
<dbReference type="InterPro" id="IPR001584">
    <property type="entry name" value="Integrase_cat-core"/>
</dbReference>
<dbReference type="InterPro" id="IPR012337">
    <property type="entry name" value="RNaseH-like_sf"/>
</dbReference>
<keyword evidence="1" id="KW-0479">Metal-binding</keyword>
<dbReference type="SMART" id="SM00343">
    <property type="entry name" value="ZnF_C2HC"/>
    <property type="match status" value="1"/>
</dbReference>
<dbReference type="Pfam" id="PF07727">
    <property type="entry name" value="RVT_2"/>
    <property type="match status" value="1"/>
</dbReference>
<evidence type="ECO:0000259" key="6">
    <source>
        <dbReference type="PROSITE" id="PS50158"/>
    </source>
</evidence>
<feature type="compositionally biased region" description="Low complexity" evidence="5">
    <location>
        <begin position="49"/>
        <end position="59"/>
    </location>
</feature>
<evidence type="ECO:0000256" key="4">
    <source>
        <dbReference type="SAM" id="Coils"/>
    </source>
</evidence>
<comment type="caution">
    <text evidence="8">The sequence shown here is derived from an EMBL/GenBank/DDBJ whole genome shotgun (WGS) entry which is preliminary data.</text>
</comment>
<dbReference type="InterPro" id="IPR039537">
    <property type="entry name" value="Retrotran_Ty1/copia-like"/>
</dbReference>
<feature type="region of interest" description="Disordered" evidence="5">
    <location>
        <begin position="1262"/>
        <end position="1314"/>
    </location>
</feature>
<dbReference type="GO" id="GO:0015074">
    <property type="term" value="P:DNA integration"/>
    <property type="evidence" value="ECO:0007669"/>
    <property type="project" value="InterPro"/>
</dbReference>
<dbReference type="InterPro" id="IPR057670">
    <property type="entry name" value="SH3_retrovirus"/>
</dbReference>
<dbReference type="InterPro" id="IPR036875">
    <property type="entry name" value="Znf_CCHC_sf"/>
</dbReference>
<keyword evidence="2" id="KW-0378">Hydrolase</keyword>